<protein>
    <submittedName>
        <fullName evidence="6">Strictosidine synthase-like</fullName>
    </submittedName>
</protein>
<dbReference type="Pfam" id="PF03088">
    <property type="entry name" value="Str_synth"/>
    <property type="match status" value="2"/>
</dbReference>
<evidence type="ECO:0000256" key="2">
    <source>
        <dbReference type="ARBA" id="ARBA00009191"/>
    </source>
</evidence>
<dbReference type="GO" id="GO:0005773">
    <property type="term" value="C:vacuole"/>
    <property type="evidence" value="ECO:0007669"/>
    <property type="project" value="UniProtKB-SubCell"/>
</dbReference>
<dbReference type="PANTHER" id="PTHR10426:SF86">
    <property type="entry name" value="PROTEIN STRICTOSIDINE SYNTHASE-LIKE 10-LIKE"/>
    <property type="match status" value="1"/>
</dbReference>
<evidence type="ECO:0000256" key="4">
    <source>
        <dbReference type="ARBA" id="ARBA00023180"/>
    </source>
</evidence>
<dbReference type="EMBL" id="JABWDY010001760">
    <property type="protein sequence ID" value="KAF5207156.1"/>
    <property type="molecule type" value="Genomic_DNA"/>
</dbReference>
<evidence type="ECO:0000259" key="5">
    <source>
        <dbReference type="Pfam" id="PF03088"/>
    </source>
</evidence>
<dbReference type="PANTHER" id="PTHR10426">
    <property type="entry name" value="STRICTOSIDINE SYNTHASE-RELATED"/>
    <property type="match status" value="1"/>
</dbReference>
<organism evidence="6 7">
    <name type="scientific">Thalictrum thalictroides</name>
    <name type="common">Rue-anemone</name>
    <name type="synonym">Anemone thalictroides</name>
    <dbReference type="NCBI Taxonomy" id="46969"/>
    <lineage>
        <taxon>Eukaryota</taxon>
        <taxon>Viridiplantae</taxon>
        <taxon>Streptophyta</taxon>
        <taxon>Embryophyta</taxon>
        <taxon>Tracheophyta</taxon>
        <taxon>Spermatophyta</taxon>
        <taxon>Magnoliopsida</taxon>
        <taxon>Ranunculales</taxon>
        <taxon>Ranunculaceae</taxon>
        <taxon>Thalictroideae</taxon>
        <taxon>Thalictrum</taxon>
    </lineage>
</organism>
<dbReference type="InterPro" id="IPR011042">
    <property type="entry name" value="6-blade_b-propeller_TolB-like"/>
</dbReference>
<feature type="domain" description="Strictosidine synthase conserved region" evidence="5">
    <location>
        <begin position="70"/>
        <end position="156"/>
    </location>
</feature>
<comment type="caution">
    <text evidence="6">The sequence shown here is derived from an EMBL/GenBank/DDBJ whole genome shotgun (WGS) entry which is preliminary data.</text>
</comment>
<accession>A0A7J6XBI1</accession>
<feature type="domain" description="Strictosidine synthase conserved region" evidence="5">
    <location>
        <begin position="409"/>
        <end position="496"/>
    </location>
</feature>
<evidence type="ECO:0000313" key="6">
    <source>
        <dbReference type="EMBL" id="KAF5207156.1"/>
    </source>
</evidence>
<sequence>MIRIRGLCDGATSTYLEPICGRPLGLQFNNKTCELYIADAYFGLMKVGRNGGVATQLASTAEGTPFRFTNALDIDQETGIVYFTDSSTRFQRRQHLLLVASGDHTGRLMKYDPVSRRVTVLHKELSFANGVALSKDRDYILVAETSKRQILKYWLHGLRPTNPEVFAQLPGSPDNIKRNARGQFWVALNNGQTPPSRSFSGEIIAILLDGQGRILERRQNNGFMQSTSEVNENKGTLFVGSVALNIAMMVVKKQTDFSSRRQLSLLFIIFCTCFTLSIQIEENDNKVVSFQRLQLRSVVGPESFGFDCNGEGPYTGVSDGRILKWQGSQHGWTEFAVTSQHRRRDLCDGSNNPTMENVCGRPLGLQFNKKTCDLYIADAYFGLLKVGPKGGVATLLASSAEGVPFRFTNAVDINHQSGDVYFTDSSNWFQRWAYLMLILSGDNTGRLMKYNPQTKKVTVLLRGLQMANGVALSKDNTYVLVAETTRSRILRYWLTGPKARTSEVFAQLSAHPDNIKRNAKGEFWVALNNGGGRLGKSINSNLQENKKGSMDSMKTFSMDDAVATRLDKDGKVLETMRSSSNGRNLESVSEVEENNGTLWIGSVVMPYVSLSKM</sequence>
<evidence type="ECO:0000313" key="7">
    <source>
        <dbReference type="Proteomes" id="UP000554482"/>
    </source>
</evidence>
<keyword evidence="4" id="KW-0325">Glycoprotein</keyword>
<dbReference type="AlphaFoldDB" id="A0A7J6XBI1"/>
<comment type="similarity">
    <text evidence="2">Belongs to the strictosidine synthase family.</text>
</comment>
<comment type="subcellular location">
    <subcellularLocation>
        <location evidence="1">Vacuole</location>
    </subcellularLocation>
</comment>
<dbReference type="GO" id="GO:0016787">
    <property type="term" value="F:hydrolase activity"/>
    <property type="evidence" value="ECO:0007669"/>
    <property type="project" value="TreeGrafter"/>
</dbReference>
<reference evidence="6 7" key="1">
    <citation type="submission" date="2020-06" db="EMBL/GenBank/DDBJ databases">
        <title>Transcriptomic and genomic resources for Thalictrum thalictroides and T. hernandezii: Facilitating candidate gene discovery in an emerging model plant lineage.</title>
        <authorList>
            <person name="Arias T."/>
            <person name="Riano-Pachon D.M."/>
            <person name="Di Stilio V.S."/>
        </authorList>
    </citation>
    <scope>NUCLEOTIDE SEQUENCE [LARGE SCALE GENOMIC DNA]</scope>
    <source>
        <strain evidence="7">cv. WT478/WT964</strain>
        <tissue evidence="6">Leaves</tissue>
    </source>
</reference>
<dbReference type="InterPro" id="IPR018119">
    <property type="entry name" value="Strictosidine_synth_cons-reg"/>
</dbReference>
<keyword evidence="7" id="KW-1185">Reference proteome</keyword>
<dbReference type="GO" id="GO:0012505">
    <property type="term" value="C:endomembrane system"/>
    <property type="evidence" value="ECO:0007669"/>
    <property type="project" value="TreeGrafter"/>
</dbReference>
<dbReference type="SUPFAM" id="SSF63829">
    <property type="entry name" value="Calcium-dependent phosphotriesterase"/>
    <property type="match status" value="2"/>
</dbReference>
<gene>
    <name evidence="6" type="ORF">FRX31_003251</name>
</gene>
<evidence type="ECO:0000256" key="3">
    <source>
        <dbReference type="ARBA" id="ARBA00022554"/>
    </source>
</evidence>
<name>A0A7J6XBI1_THATH</name>
<dbReference type="Gene3D" id="2.120.10.30">
    <property type="entry name" value="TolB, C-terminal domain"/>
    <property type="match status" value="2"/>
</dbReference>
<evidence type="ECO:0000256" key="1">
    <source>
        <dbReference type="ARBA" id="ARBA00004116"/>
    </source>
</evidence>
<dbReference type="FunFam" id="2.120.10.30:FF:000048">
    <property type="entry name" value="Protein strictosidine synthase-like 10"/>
    <property type="match status" value="1"/>
</dbReference>
<proteinExistence type="inferred from homology"/>
<dbReference type="Proteomes" id="UP000554482">
    <property type="component" value="Unassembled WGS sequence"/>
</dbReference>
<keyword evidence="3" id="KW-0926">Vacuole</keyword>
<dbReference type="OrthoDB" id="1908448at2759"/>